<organism evidence="1 2">
    <name type="scientific">Frankia alni (strain DSM 45986 / CECT 9034 / ACN14a)</name>
    <dbReference type="NCBI Taxonomy" id="326424"/>
    <lineage>
        <taxon>Bacteria</taxon>
        <taxon>Bacillati</taxon>
        <taxon>Actinomycetota</taxon>
        <taxon>Actinomycetes</taxon>
        <taxon>Frankiales</taxon>
        <taxon>Frankiaceae</taxon>
        <taxon>Frankia</taxon>
    </lineage>
</organism>
<accession>Q0RC83</accession>
<dbReference type="EMBL" id="CT573213">
    <property type="protein sequence ID" value="CAJ64944.1"/>
    <property type="molecule type" value="Genomic_DNA"/>
</dbReference>
<dbReference type="KEGG" id="fal:FRAAL6321"/>
<name>Q0RC83_FRAAA</name>
<dbReference type="GO" id="GO:0000150">
    <property type="term" value="F:DNA strand exchange activity"/>
    <property type="evidence" value="ECO:0007669"/>
    <property type="project" value="InterPro"/>
</dbReference>
<dbReference type="HOGENOM" id="CLU_169568_0_0_11"/>
<keyword evidence="2" id="KW-1185">Reference proteome</keyword>
<dbReference type="RefSeq" id="WP_011607369.1">
    <property type="nucleotide sequence ID" value="NC_008278.1"/>
</dbReference>
<dbReference type="InterPro" id="IPR036162">
    <property type="entry name" value="Resolvase-like_N_sf"/>
</dbReference>
<sequence>MTTARSAAFGYIAVQHADEAEIEQFHDELMAYAKDHTLAIVEIYVDRRIIPGSLLRPGLDILISSLKEYDSARVLVPTADHLSPADSVRTAILAHLTALRAVVVVTA</sequence>
<dbReference type="Gene3D" id="3.40.50.1390">
    <property type="entry name" value="Resolvase, N-terminal catalytic domain"/>
    <property type="match status" value="1"/>
</dbReference>
<dbReference type="AlphaFoldDB" id="Q0RC83"/>
<evidence type="ECO:0000313" key="2">
    <source>
        <dbReference type="Proteomes" id="UP000000657"/>
    </source>
</evidence>
<proteinExistence type="predicted"/>
<evidence type="ECO:0000313" key="1">
    <source>
        <dbReference type="EMBL" id="CAJ64944.1"/>
    </source>
</evidence>
<dbReference type="eggNOG" id="ENOG5030MDX">
    <property type="taxonomic scope" value="Bacteria"/>
</dbReference>
<protein>
    <recommendedName>
        <fullName evidence="3">Resolvase/invertase-type recombinase catalytic domain-containing protein</fullName>
    </recommendedName>
</protein>
<reference evidence="1 2" key="1">
    <citation type="journal article" date="2007" name="Genome Res.">
        <title>Genome characteristics of facultatively symbiotic Frankia sp. strains reflect host range and host plant biogeography.</title>
        <authorList>
            <person name="Normand P."/>
            <person name="Lapierre P."/>
            <person name="Tisa L.S."/>
            <person name="Gogarten J.P."/>
            <person name="Alloisio N."/>
            <person name="Bagnarol E."/>
            <person name="Bassi C.A."/>
            <person name="Berry A.M."/>
            <person name="Bickhart D.M."/>
            <person name="Choisne N."/>
            <person name="Couloux A."/>
            <person name="Cournoyer B."/>
            <person name="Cruveiller S."/>
            <person name="Daubin V."/>
            <person name="Demange N."/>
            <person name="Francino M.P."/>
            <person name="Goltsman E."/>
            <person name="Huang Y."/>
            <person name="Kopp O.R."/>
            <person name="Labarre L."/>
            <person name="Lapidus A."/>
            <person name="Lavire C."/>
            <person name="Marechal J."/>
            <person name="Martinez M."/>
            <person name="Mastronunzio J.E."/>
            <person name="Mullin B.C."/>
            <person name="Niemann J."/>
            <person name="Pujic P."/>
            <person name="Rawnsley T."/>
            <person name="Rouy Z."/>
            <person name="Schenowitz C."/>
            <person name="Sellstedt A."/>
            <person name="Tavares F."/>
            <person name="Tomkins J.P."/>
            <person name="Vallenet D."/>
            <person name="Valverde C."/>
            <person name="Wall L.G."/>
            <person name="Wang Y."/>
            <person name="Medigue C."/>
            <person name="Benson D.R."/>
        </authorList>
    </citation>
    <scope>NUCLEOTIDE SEQUENCE [LARGE SCALE GENOMIC DNA]</scope>
    <source>
        <strain evidence="2">DSM 45986 / CECT 9034 / ACN14a</strain>
    </source>
</reference>
<dbReference type="Proteomes" id="UP000000657">
    <property type="component" value="Chromosome"/>
</dbReference>
<gene>
    <name evidence="1" type="ordered locus">FRAAL6321</name>
</gene>
<dbReference type="STRING" id="326424.FRAAL6321"/>
<evidence type="ECO:0008006" key="3">
    <source>
        <dbReference type="Google" id="ProtNLM"/>
    </source>
</evidence>
<dbReference type="GO" id="GO:0003677">
    <property type="term" value="F:DNA binding"/>
    <property type="evidence" value="ECO:0007669"/>
    <property type="project" value="InterPro"/>
</dbReference>